<proteinExistence type="predicted"/>
<evidence type="ECO:0000256" key="3">
    <source>
        <dbReference type="ARBA" id="ARBA00023136"/>
    </source>
</evidence>
<dbReference type="InterPro" id="IPR021278">
    <property type="entry name" value="ATP19"/>
</dbReference>
<evidence type="ECO:0000313" key="6">
    <source>
        <dbReference type="Proteomes" id="UP001150569"/>
    </source>
</evidence>
<gene>
    <name evidence="5" type="ORF">IWQ60_005641</name>
    <name evidence="4" type="ORF">IWQ60_012474</name>
</gene>
<reference evidence="5" key="1">
    <citation type="submission" date="2022-07" db="EMBL/GenBank/DDBJ databases">
        <title>Phylogenomic reconstructions and comparative analyses of Kickxellomycotina fungi.</title>
        <authorList>
            <person name="Reynolds N.K."/>
            <person name="Stajich J.E."/>
            <person name="Barry K."/>
            <person name="Grigoriev I.V."/>
            <person name="Crous P."/>
            <person name="Smith M.E."/>
        </authorList>
    </citation>
    <scope>NUCLEOTIDE SEQUENCE</scope>
    <source>
        <strain evidence="5">RSA 861</strain>
    </source>
</reference>
<dbReference type="Pfam" id="PF11022">
    <property type="entry name" value="ATP19"/>
    <property type="match status" value="1"/>
</dbReference>
<dbReference type="PANTHER" id="PTHR28074:SF1">
    <property type="entry name" value="ATP SYNTHASE SUBUNIT K, MITOCHONDRIAL"/>
    <property type="match status" value="1"/>
</dbReference>
<evidence type="ECO:0000313" key="5">
    <source>
        <dbReference type="EMBL" id="KAJ1923802.1"/>
    </source>
</evidence>
<dbReference type="EMBL" id="JANBPT010000311">
    <property type="protein sequence ID" value="KAJ1923802.1"/>
    <property type="molecule type" value="Genomic_DNA"/>
</dbReference>
<dbReference type="EMBL" id="JANBPT010001978">
    <property type="protein sequence ID" value="KAJ1904260.1"/>
    <property type="molecule type" value="Genomic_DNA"/>
</dbReference>
<dbReference type="OrthoDB" id="2094445at2759"/>
<evidence type="ECO:0008006" key="7">
    <source>
        <dbReference type="Google" id="ProtNLM"/>
    </source>
</evidence>
<evidence type="ECO:0000313" key="4">
    <source>
        <dbReference type="EMBL" id="KAJ1904260.1"/>
    </source>
</evidence>
<comment type="caution">
    <text evidence="5">The sequence shown here is derived from an EMBL/GenBank/DDBJ whole genome shotgun (WGS) entry which is preliminary data.</text>
</comment>
<sequence>MAGGYNILGQFIKSEYLVIATFATVGGLTYSVKKSMAGAPNKENIPPIVASSQEEENFIKEFIKAAEADDSTSKPAQH</sequence>
<dbReference type="GO" id="GO:0015986">
    <property type="term" value="P:proton motive force-driven ATP synthesis"/>
    <property type="evidence" value="ECO:0007669"/>
    <property type="project" value="TreeGrafter"/>
</dbReference>
<keyword evidence="6" id="KW-1185">Reference proteome</keyword>
<evidence type="ECO:0000256" key="1">
    <source>
        <dbReference type="ARBA" id="ARBA00004325"/>
    </source>
</evidence>
<dbReference type="AlphaFoldDB" id="A0A9W8DY20"/>
<accession>A0A9W8DY20</accession>
<dbReference type="PANTHER" id="PTHR28074">
    <property type="entry name" value="ATP SYNTHASE SUBUNIT K, MITOCHONDRIAL"/>
    <property type="match status" value="1"/>
</dbReference>
<dbReference type="Proteomes" id="UP001150569">
    <property type="component" value="Unassembled WGS sequence"/>
</dbReference>
<keyword evidence="2" id="KW-0496">Mitochondrion</keyword>
<comment type="subcellular location">
    <subcellularLocation>
        <location evidence="1">Mitochondrion membrane</location>
    </subcellularLocation>
</comment>
<dbReference type="GO" id="GO:0031966">
    <property type="term" value="C:mitochondrial membrane"/>
    <property type="evidence" value="ECO:0007669"/>
    <property type="project" value="UniProtKB-SubCell"/>
</dbReference>
<name>A0A9W8DY20_9FUNG</name>
<evidence type="ECO:0000256" key="2">
    <source>
        <dbReference type="ARBA" id="ARBA00023128"/>
    </source>
</evidence>
<organism evidence="5 6">
    <name type="scientific">Tieghemiomyces parasiticus</name>
    <dbReference type="NCBI Taxonomy" id="78921"/>
    <lineage>
        <taxon>Eukaryota</taxon>
        <taxon>Fungi</taxon>
        <taxon>Fungi incertae sedis</taxon>
        <taxon>Zoopagomycota</taxon>
        <taxon>Kickxellomycotina</taxon>
        <taxon>Dimargaritomycetes</taxon>
        <taxon>Dimargaritales</taxon>
        <taxon>Dimargaritaceae</taxon>
        <taxon>Tieghemiomyces</taxon>
    </lineage>
</organism>
<protein>
    <recommendedName>
        <fullName evidence="7">ATP synthase subunit K, mitochondrial</fullName>
    </recommendedName>
</protein>
<keyword evidence="3" id="KW-0472">Membrane</keyword>